<gene>
    <name evidence="2" type="ORF">WN55_07329</name>
</gene>
<evidence type="ECO:0000313" key="3">
    <source>
        <dbReference type="Proteomes" id="UP000076502"/>
    </source>
</evidence>
<dbReference type="OrthoDB" id="10060618at2759"/>
<dbReference type="InterPro" id="IPR049012">
    <property type="entry name" value="Mutator_transp_dom"/>
</dbReference>
<dbReference type="Proteomes" id="UP000076502">
    <property type="component" value="Unassembled WGS sequence"/>
</dbReference>
<keyword evidence="3" id="KW-1185">Reference proteome</keyword>
<accession>A0A154PTL8</accession>
<protein>
    <recommendedName>
        <fullName evidence="1">Mutator-like transposase domain-containing protein</fullName>
    </recommendedName>
</protein>
<evidence type="ECO:0000313" key="2">
    <source>
        <dbReference type="EMBL" id="KZC14698.1"/>
    </source>
</evidence>
<feature type="domain" description="Mutator-like transposase" evidence="1">
    <location>
        <begin position="2"/>
        <end position="77"/>
    </location>
</feature>
<proteinExistence type="predicted"/>
<reference evidence="2 3" key="1">
    <citation type="submission" date="2015-07" db="EMBL/GenBank/DDBJ databases">
        <title>The genome of Dufourea novaeangliae.</title>
        <authorList>
            <person name="Pan H."/>
            <person name="Kapheim K."/>
        </authorList>
    </citation>
    <scope>NUCLEOTIDE SEQUENCE [LARGE SCALE GENOMIC DNA]</scope>
    <source>
        <strain evidence="2">0120121106</strain>
        <tissue evidence="2">Whole body</tissue>
    </source>
</reference>
<dbReference type="EMBL" id="KQ435116">
    <property type="protein sequence ID" value="KZC14698.1"/>
    <property type="molecule type" value="Genomic_DNA"/>
</dbReference>
<name>A0A154PTL8_DUFNO</name>
<dbReference type="AlphaFoldDB" id="A0A154PTL8"/>
<organism evidence="2 3">
    <name type="scientific">Dufourea novaeangliae</name>
    <name type="common">Sweat bee</name>
    <dbReference type="NCBI Taxonomy" id="178035"/>
    <lineage>
        <taxon>Eukaryota</taxon>
        <taxon>Metazoa</taxon>
        <taxon>Ecdysozoa</taxon>
        <taxon>Arthropoda</taxon>
        <taxon>Hexapoda</taxon>
        <taxon>Insecta</taxon>
        <taxon>Pterygota</taxon>
        <taxon>Neoptera</taxon>
        <taxon>Endopterygota</taxon>
        <taxon>Hymenoptera</taxon>
        <taxon>Apocrita</taxon>
        <taxon>Aculeata</taxon>
        <taxon>Apoidea</taxon>
        <taxon>Anthophila</taxon>
        <taxon>Halictidae</taxon>
        <taxon>Rophitinae</taxon>
        <taxon>Dufourea</taxon>
    </lineage>
</organism>
<evidence type="ECO:0000259" key="1">
    <source>
        <dbReference type="Pfam" id="PF20700"/>
    </source>
</evidence>
<dbReference type="Pfam" id="PF20700">
    <property type="entry name" value="Mutator"/>
    <property type="match status" value="1"/>
</dbReference>
<sequence length="130" mass="15009">MGSRLRTIRKFAKLGGKGKRTEALIRKLAKYYGLAIRRNSESVEEMQKAIMATFFHAISTNKKPLHQNCSTGFDSWCKWHIAEAACDIQQNRCTVCKENGKRKETRYFCQKRNAALCVTPCFQLYHVESK</sequence>